<dbReference type="AlphaFoldDB" id="A0A2Y9AKM9"/>
<dbReference type="InterPro" id="IPR016888">
    <property type="entry name" value="UCP028498"/>
</dbReference>
<dbReference type="Pfam" id="PF10012">
    <property type="entry name" value="DUF2255"/>
    <property type="match status" value="1"/>
</dbReference>
<feature type="compositionally biased region" description="Basic and acidic residues" evidence="1">
    <location>
        <begin position="99"/>
        <end position="111"/>
    </location>
</feature>
<name>A0A2Y9AKM9_9MICO</name>
<protein>
    <recommendedName>
        <fullName evidence="4">Pyridoxamine 5'-phosphate oxidase</fullName>
    </recommendedName>
</protein>
<feature type="region of interest" description="Disordered" evidence="1">
    <location>
        <begin position="93"/>
        <end position="139"/>
    </location>
</feature>
<gene>
    <name evidence="2" type="ORF">SAMN05216184_11170</name>
</gene>
<dbReference type="InterPro" id="IPR012349">
    <property type="entry name" value="Split_barrel_FMN-bd"/>
</dbReference>
<dbReference type="OrthoDB" id="162563at2"/>
<sequence length="139" mass="15149">MSFDDVRDLLDRTEVVAVVTTRAGGSQVATPIWAMVVDGVPYLRSAYGAGSWWYRHAVSGRPVAIALGDGAVAERDRDAALSLPRTQVRVTHVPADDPVQDRIDEELERKYAHAPRSSIDPTRSVEARAATLRVEPAEA</sequence>
<proteinExistence type="predicted"/>
<organism evidence="2 3">
    <name type="scientific">Georgenia satyanarayanai</name>
    <dbReference type="NCBI Taxonomy" id="860221"/>
    <lineage>
        <taxon>Bacteria</taxon>
        <taxon>Bacillati</taxon>
        <taxon>Actinomycetota</taxon>
        <taxon>Actinomycetes</taxon>
        <taxon>Micrococcales</taxon>
        <taxon>Bogoriellaceae</taxon>
        <taxon>Georgenia</taxon>
    </lineage>
</organism>
<evidence type="ECO:0008006" key="4">
    <source>
        <dbReference type="Google" id="ProtNLM"/>
    </source>
</evidence>
<keyword evidence="3" id="KW-1185">Reference proteome</keyword>
<dbReference type="EMBL" id="UETB01000011">
    <property type="protein sequence ID" value="SSA45064.1"/>
    <property type="molecule type" value="Genomic_DNA"/>
</dbReference>
<dbReference type="SUPFAM" id="SSF50475">
    <property type="entry name" value="FMN-binding split barrel"/>
    <property type="match status" value="1"/>
</dbReference>
<dbReference type="RefSeq" id="WP_110853159.1">
    <property type="nucleotide sequence ID" value="NZ_QKLZ01000011.1"/>
</dbReference>
<dbReference type="Proteomes" id="UP000250222">
    <property type="component" value="Unassembled WGS sequence"/>
</dbReference>
<accession>A0A2Y9AKM9</accession>
<evidence type="ECO:0000256" key="1">
    <source>
        <dbReference type="SAM" id="MobiDB-lite"/>
    </source>
</evidence>
<reference evidence="2 3" key="1">
    <citation type="submission" date="2016-10" db="EMBL/GenBank/DDBJ databases">
        <authorList>
            <person name="Cai Z."/>
        </authorList>
    </citation>
    <scope>NUCLEOTIDE SEQUENCE [LARGE SCALE GENOMIC DNA]</scope>
    <source>
        <strain evidence="2 3">CGMCC 1.10826</strain>
    </source>
</reference>
<evidence type="ECO:0000313" key="2">
    <source>
        <dbReference type="EMBL" id="SSA45064.1"/>
    </source>
</evidence>
<dbReference type="Gene3D" id="2.30.110.10">
    <property type="entry name" value="Electron Transport, Fmn-binding Protein, Chain A"/>
    <property type="match status" value="1"/>
</dbReference>
<evidence type="ECO:0000313" key="3">
    <source>
        <dbReference type="Proteomes" id="UP000250222"/>
    </source>
</evidence>